<dbReference type="Pfam" id="PF18129">
    <property type="entry name" value="SH3_12"/>
    <property type="match status" value="1"/>
</dbReference>
<organism evidence="12 13">
    <name type="scientific">Mycena pura</name>
    <dbReference type="NCBI Taxonomy" id="153505"/>
    <lineage>
        <taxon>Eukaryota</taxon>
        <taxon>Fungi</taxon>
        <taxon>Dikarya</taxon>
        <taxon>Basidiomycota</taxon>
        <taxon>Agaricomycotina</taxon>
        <taxon>Agaricomycetes</taxon>
        <taxon>Agaricomycetidae</taxon>
        <taxon>Agaricales</taxon>
        <taxon>Marasmiineae</taxon>
        <taxon>Mycenaceae</taxon>
        <taxon>Mycena</taxon>
    </lineage>
</organism>
<dbReference type="InterPro" id="IPR004859">
    <property type="entry name" value="Xrn1_N"/>
</dbReference>
<name>A0AAD6V2Z9_9AGAR</name>
<comment type="subcellular location">
    <subcellularLocation>
        <location evidence="5">Cytoplasm</location>
    </subcellularLocation>
</comment>
<dbReference type="InterPro" id="IPR041412">
    <property type="entry name" value="Xrn1_helical"/>
</dbReference>
<evidence type="ECO:0000256" key="5">
    <source>
        <dbReference type="PIRNR" id="PIRNR006743"/>
    </source>
</evidence>
<protein>
    <recommendedName>
        <fullName evidence="5">5'-3' exoribonuclease 1</fullName>
        <ecNumber evidence="5">3.1.13.-</ecNumber>
    </recommendedName>
</protein>
<feature type="region of interest" description="Disordered" evidence="6">
    <location>
        <begin position="458"/>
        <end position="494"/>
    </location>
</feature>
<feature type="region of interest" description="Disordered" evidence="6">
    <location>
        <begin position="1371"/>
        <end position="1407"/>
    </location>
</feature>
<feature type="compositionally biased region" description="Basic and acidic residues" evidence="6">
    <location>
        <begin position="104"/>
        <end position="122"/>
    </location>
</feature>
<feature type="domain" description="5'-3' exoribonuclease 1 D1" evidence="10">
    <location>
        <begin position="747"/>
        <end position="938"/>
    </location>
</feature>
<dbReference type="Gene3D" id="3.40.50.12390">
    <property type="match status" value="2"/>
</dbReference>
<feature type="region of interest" description="Disordered" evidence="6">
    <location>
        <begin position="95"/>
        <end position="122"/>
    </location>
</feature>
<evidence type="ECO:0000256" key="3">
    <source>
        <dbReference type="ARBA" id="ARBA00022839"/>
    </source>
</evidence>
<dbReference type="Pfam" id="PF18332">
    <property type="entry name" value="XRN1_D1"/>
    <property type="match status" value="1"/>
</dbReference>
<keyword evidence="5" id="KW-0866">Nonsense-mediated mRNA decay</keyword>
<dbReference type="InterPro" id="IPR014722">
    <property type="entry name" value="Rib_uL2_dom2"/>
</dbReference>
<evidence type="ECO:0000259" key="11">
    <source>
        <dbReference type="Pfam" id="PF18334"/>
    </source>
</evidence>
<dbReference type="InterPro" id="IPR041106">
    <property type="entry name" value="XRN1_D2_D3"/>
</dbReference>
<gene>
    <name evidence="12" type="ORF">GGX14DRAFT_503851</name>
</gene>
<keyword evidence="2 5" id="KW-0378">Hydrolase</keyword>
<dbReference type="Gene3D" id="2.170.260.40">
    <property type="match status" value="1"/>
</dbReference>
<proteinExistence type="inferred from homology"/>
<keyword evidence="13" id="KW-1185">Reference proteome</keyword>
<evidence type="ECO:0000313" key="13">
    <source>
        <dbReference type="Proteomes" id="UP001219525"/>
    </source>
</evidence>
<dbReference type="PANTHER" id="PTHR12341">
    <property type="entry name" value="5'-&gt;3' EXORIBONUCLEASE"/>
    <property type="match status" value="1"/>
</dbReference>
<feature type="domain" description="Exoribonuclease Xrn1 D2/D3" evidence="11">
    <location>
        <begin position="942"/>
        <end position="1167"/>
    </location>
</feature>
<feature type="compositionally biased region" description="Pro residues" evidence="6">
    <location>
        <begin position="1283"/>
        <end position="1293"/>
    </location>
</feature>
<evidence type="ECO:0000256" key="1">
    <source>
        <dbReference type="ARBA" id="ARBA00022722"/>
    </source>
</evidence>
<dbReference type="InterPro" id="IPR047007">
    <property type="entry name" value="XRN1_D1_sf"/>
</dbReference>
<feature type="domain" description="5'-3' exoribonuclease 1 SH3-like" evidence="9">
    <location>
        <begin position="1187"/>
        <end position="1253"/>
    </location>
</feature>
<dbReference type="EC" id="3.1.13.-" evidence="5"/>
<dbReference type="GO" id="GO:0000184">
    <property type="term" value="P:nuclear-transcribed mRNA catabolic process, nonsense-mediated decay"/>
    <property type="evidence" value="ECO:0007669"/>
    <property type="project" value="UniProtKB-KW"/>
</dbReference>
<comment type="caution">
    <text evidence="12">The sequence shown here is derived from an EMBL/GenBank/DDBJ whole genome shotgun (WGS) entry which is preliminary data.</text>
</comment>
<dbReference type="Gene3D" id="2.30.30.750">
    <property type="match status" value="1"/>
</dbReference>
<accession>A0AAD6V2Z9</accession>
<dbReference type="GO" id="GO:0005634">
    <property type="term" value="C:nucleus"/>
    <property type="evidence" value="ECO:0007669"/>
    <property type="project" value="TreeGrafter"/>
</dbReference>
<dbReference type="FunFam" id="3.40.50.12390:FF:000002">
    <property type="entry name" value="5'-3' exoribonuclease 1"/>
    <property type="match status" value="1"/>
</dbReference>
<dbReference type="EMBL" id="JARJCW010000073">
    <property type="protein sequence ID" value="KAJ7198318.1"/>
    <property type="molecule type" value="Genomic_DNA"/>
</dbReference>
<comment type="function">
    <text evidence="5">Multifunctional protein that exhibits several independent functions at different levels of the cellular processes. 5'-3' exonuclease component of the nonsense-mediated mRNA decay (NMD) which is a highly conserved mRNA degradation pathway, an RNA surveillance system whose role is to identify and rid cells of mRNA with premature termination codons and thus prevents accumulation of potentially harmful truncated proteins.</text>
</comment>
<comment type="similarity">
    <text evidence="4 5">Belongs to the 5'-3' exonuclease family.</text>
</comment>
<dbReference type="PANTHER" id="PTHR12341:SF7">
    <property type="entry name" value="5'-3' EXORIBONUCLEASE 1"/>
    <property type="match status" value="1"/>
</dbReference>
<dbReference type="InterPro" id="IPR027073">
    <property type="entry name" value="5_3_exoribonuclease"/>
</dbReference>
<evidence type="ECO:0000259" key="8">
    <source>
        <dbReference type="Pfam" id="PF17846"/>
    </source>
</evidence>
<dbReference type="Gene3D" id="2.30.30.30">
    <property type="match status" value="1"/>
</dbReference>
<feature type="domain" description="Xrn1 helical" evidence="8">
    <location>
        <begin position="273"/>
        <end position="701"/>
    </location>
</feature>
<evidence type="ECO:0000259" key="10">
    <source>
        <dbReference type="Pfam" id="PF18332"/>
    </source>
</evidence>
<dbReference type="GO" id="GO:0004534">
    <property type="term" value="F:5'-3' RNA exonuclease activity"/>
    <property type="evidence" value="ECO:0007669"/>
    <property type="project" value="TreeGrafter"/>
</dbReference>
<dbReference type="Pfam" id="PF03159">
    <property type="entry name" value="XRN_N"/>
    <property type="match status" value="1"/>
</dbReference>
<feature type="region of interest" description="Disordered" evidence="6">
    <location>
        <begin position="1260"/>
        <end position="1295"/>
    </location>
</feature>
<dbReference type="Pfam" id="PF17846">
    <property type="entry name" value="XRN_M"/>
    <property type="match status" value="1"/>
</dbReference>
<dbReference type="Proteomes" id="UP001219525">
    <property type="component" value="Unassembled WGS sequence"/>
</dbReference>
<feature type="compositionally biased region" description="Acidic residues" evidence="6">
    <location>
        <begin position="475"/>
        <end position="494"/>
    </location>
</feature>
<keyword evidence="5" id="KW-0694">RNA-binding</keyword>
<keyword evidence="5" id="KW-0963">Cytoplasm</keyword>
<dbReference type="InterPro" id="IPR040992">
    <property type="entry name" value="XRN1_D1"/>
</dbReference>
<evidence type="ECO:0000256" key="2">
    <source>
        <dbReference type="ARBA" id="ARBA00022801"/>
    </source>
</evidence>
<evidence type="ECO:0000256" key="4">
    <source>
        <dbReference type="ARBA" id="ARBA00038299"/>
    </source>
</evidence>
<dbReference type="InterPro" id="IPR041385">
    <property type="entry name" value="SH3_12"/>
</dbReference>
<feature type="domain" description="Xrn1 N-terminal" evidence="7">
    <location>
        <begin position="1"/>
        <end position="227"/>
    </location>
</feature>
<feature type="compositionally biased region" description="Gly residues" evidence="6">
    <location>
        <begin position="1383"/>
        <end position="1396"/>
    </location>
</feature>
<dbReference type="CDD" id="cd18673">
    <property type="entry name" value="PIN_XRN1-2-like"/>
    <property type="match status" value="1"/>
</dbReference>
<dbReference type="Pfam" id="PF18334">
    <property type="entry name" value="XRN1_D2_D3"/>
    <property type="match status" value="1"/>
</dbReference>
<dbReference type="GO" id="GO:0016075">
    <property type="term" value="P:rRNA catabolic process"/>
    <property type="evidence" value="ECO:0007669"/>
    <property type="project" value="TreeGrafter"/>
</dbReference>
<evidence type="ECO:0000256" key="6">
    <source>
        <dbReference type="SAM" id="MobiDB-lite"/>
    </source>
</evidence>
<evidence type="ECO:0000259" key="7">
    <source>
        <dbReference type="Pfam" id="PF03159"/>
    </source>
</evidence>
<dbReference type="InterPro" id="IPR016494">
    <property type="entry name" value="5_3_exoribonuclease_1"/>
</dbReference>
<dbReference type="PIRSF" id="PIRSF006743">
    <property type="entry name" value="Exonuclease_Xnr1"/>
    <property type="match status" value="1"/>
</dbReference>
<keyword evidence="1 5" id="KW-0540">Nuclease</keyword>
<keyword evidence="3 5" id="KW-0269">Exonuclease</keyword>
<evidence type="ECO:0000259" key="9">
    <source>
        <dbReference type="Pfam" id="PF18129"/>
    </source>
</evidence>
<dbReference type="GO" id="GO:0003723">
    <property type="term" value="F:RNA binding"/>
    <property type="evidence" value="ECO:0007669"/>
    <property type="project" value="UniProtKB-KW"/>
</dbReference>
<reference evidence="12" key="1">
    <citation type="submission" date="2023-03" db="EMBL/GenBank/DDBJ databases">
        <title>Massive genome expansion in bonnet fungi (Mycena s.s.) driven by repeated elements and novel gene families across ecological guilds.</title>
        <authorList>
            <consortium name="Lawrence Berkeley National Laboratory"/>
            <person name="Harder C.B."/>
            <person name="Miyauchi S."/>
            <person name="Viragh M."/>
            <person name="Kuo A."/>
            <person name="Thoen E."/>
            <person name="Andreopoulos B."/>
            <person name="Lu D."/>
            <person name="Skrede I."/>
            <person name="Drula E."/>
            <person name="Henrissat B."/>
            <person name="Morin E."/>
            <person name="Kohler A."/>
            <person name="Barry K."/>
            <person name="LaButti K."/>
            <person name="Morin E."/>
            <person name="Salamov A."/>
            <person name="Lipzen A."/>
            <person name="Mereny Z."/>
            <person name="Hegedus B."/>
            <person name="Baldrian P."/>
            <person name="Stursova M."/>
            <person name="Weitz H."/>
            <person name="Taylor A."/>
            <person name="Grigoriev I.V."/>
            <person name="Nagy L.G."/>
            <person name="Martin F."/>
            <person name="Kauserud H."/>
        </authorList>
    </citation>
    <scope>NUCLEOTIDE SEQUENCE</scope>
    <source>
        <strain evidence="12">9144</strain>
    </source>
</reference>
<dbReference type="InterPro" id="IPR047008">
    <property type="entry name" value="XRN1_SH3_sf"/>
</dbReference>
<dbReference type="GO" id="GO:0005737">
    <property type="term" value="C:cytoplasm"/>
    <property type="evidence" value="ECO:0007669"/>
    <property type="project" value="UniProtKB-SubCell"/>
</dbReference>
<evidence type="ECO:0000313" key="12">
    <source>
        <dbReference type="EMBL" id="KAJ7198318.1"/>
    </source>
</evidence>
<sequence length="1407" mass="158725">MGIPKFFRYISERYPLTSQLIQENKIPEFDNLYLDFNGIIHNCSHPNDEDAHFRLSEEQIFTSIFAYVDHLFGKIKPKKLFFMAVDGVAPRAKMNQQRGRRFRTAKEAKETREKAEAKGETLPEEKAFDSNCITPGTPFMARLSDQLRYFVNKKITEDSNWRDIEVVLSGHEVPGEGEHKIMEYIRLSRAQADYNPNVRHCLYGLDADLVMLSLLSHDPHFCLLREEVKFGPARKRANATLESTNFYLLHLSLLREYLDLEFREIEPMLGFEYNLERIIDDFILLAVFVGNDFLPNLPDLHIHENGLERLWDVYKKVLPGLDGYVNESGAINTRRLQIVLNEMAEWEQEVFEKEYADLNWYKGKQAKHVKEMDLGRRRSKLVLTRSQREIFDKVKTFVTESRGKRSMSMLAMRNDFPARDRKFIATLAEDLHLGLRWDEFDEEDRNLVTWRFPGALLEEGGVTSDGGKQNGHQEEGDEADWEDTDEDDEDDDAEATAAVERVLKKYEKAHVANDDEDGGFEARHERSTNEKMDEWKRGYYMGKLEISFDDPKEMGDLVYRYVEGIQWVMHYYYSGVASWGWFYNYHYAPRISDLQGIDKMEFKFELGKPFRPFEQLMGVLPLASKEHIPVAYQDLMYSANSPILDFYPQVFEQDLNGKKQDWEAVVKIPFIDQNRLLDAMQPREHRLTAEESRRNGFGSSTRFMYSQGEPTHYPSSLPGFFPPLYRCTCIMEPFDLPTLDGLHLIEGLCDGVFLGASALAGFPSLKTLPNRAVLGVHGVNVHGTESRNKSMVLNIDNPHEHRKTEDMAREMIGTRTFVGWPFLQEALVVALSDSLFKYEKMNVVPGTPEKVVSNPHSPHGLGHWTMKAERIEQTYSKRTGVITGAIDVLLHVRPLKGMKRLETGALVKDYEGLDKEQEHAVQMTLSEVASEDPRFLEREPPPLSEEFPEGSKIFFLGEHAYGVAAAVSATTDTSLSVVLAFFQSDKAENDRFKAIIADTRKSVRYFPSFKVADMLGMSGRAVSKITSSFLVITADNQKTNLGLSLKFDAKALKVIDYSRKDQRHWEFSEKAIDLIREYKTKFPAIFQSLDSGGDAIAKASDILRVPDPEALVREAKAWLKSKGVRDFEPVSLFCDQLGKETVVEIEKLADSFSVNKSQSAIKKAIVKGIPRQAVLKPAHAVYRLQTQHFALGDRVTMVQDSGGVPLSAKGVVIGLNTKSMDVAWDVPFMSGTTLGDRCSQYRGSTVEFNTCLNLTSPQFVTSTNPKPVKRSPPPPRQRWGLPGAPPQAPPVLRPAPASQPVAIMTNPNRGGGRGFAPGMQRPAHVPPAAVGYVPPLMPHVVNPHTMRGGGPAFGRGRGGFVPAPAFRGRGFVPPHFADRGRGGGRGGGFRGRGRGGPFAPSASPLPS</sequence>
<dbReference type="Gene3D" id="1.25.40.1050">
    <property type="match status" value="1"/>
</dbReference>